<keyword evidence="3" id="KW-0238">DNA-binding</keyword>
<dbReference type="InterPro" id="IPR036388">
    <property type="entry name" value="WH-like_DNA-bd_sf"/>
</dbReference>
<protein>
    <submittedName>
        <fullName evidence="7">LysR family transcriptional regulator</fullName>
    </submittedName>
</protein>
<keyword evidence="4" id="KW-0804">Transcription</keyword>
<dbReference type="CDD" id="cd08422">
    <property type="entry name" value="PBP2_CrgA_like"/>
    <property type="match status" value="1"/>
</dbReference>
<comment type="similarity">
    <text evidence="1">Belongs to the LysR transcriptional regulatory family.</text>
</comment>
<organism evidence="7 8">
    <name type="scientific">Labrys neptuniae</name>
    <dbReference type="NCBI Taxonomy" id="376174"/>
    <lineage>
        <taxon>Bacteria</taxon>
        <taxon>Pseudomonadati</taxon>
        <taxon>Pseudomonadota</taxon>
        <taxon>Alphaproteobacteria</taxon>
        <taxon>Hyphomicrobiales</taxon>
        <taxon>Xanthobacteraceae</taxon>
        <taxon>Labrys</taxon>
    </lineage>
</organism>
<dbReference type="InterPro" id="IPR036390">
    <property type="entry name" value="WH_DNA-bd_sf"/>
</dbReference>
<dbReference type="Gene3D" id="1.10.10.10">
    <property type="entry name" value="Winged helix-like DNA-binding domain superfamily/Winged helix DNA-binding domain"/>
    <property type="match status" value="1"/>
</dbReference>
<evidence type="ECO:0000313" key="7">
    <source>
        <dbReference type="EMBL" id="MEW9305893.1"/>
    </source>
</evidence>
<evidence type="ECO:0000259" key="6">
    <source>
        <dbReference type="PROSITE" id="PS50931"/>
    </source>
</evidence>
<dbReference type="InterPro" id="IPR058163">
    <property type="entry name" value="LysR-type_TF_proteobact-type"/>
</dbReference>
<dbReference type="SUPFAM" id="SSF46785">
    <property type="entry name" value="Winged helix' DNA-binding domain"/>
    <property type="match status" value="1"/>
</dbReference>
<dbReference type="Gene3D" id="3.40.190.290">
    <property type="match status" value="1"/>
</dbReference>
<dbReference type="Proteomes" id="UP001555786">
    <property type="component" value="Unassembled WGS sequence"/>
</dbReference>
<name>A0ABV3PK90_9HYPH</name>
<feature type="domain" description="HTH lysR-type" evidence="6">
    <location>
        <begin position="1"/>
        <end position="59"/>
    </location>
</feature>
<dbReference type="Pfam" id="PF00126">
    <property type="entry name" value="HTH_1"/>
    <property type="match status" value="1"/>
</dbReference>
<comment type="caution">
    <text evidence="7">The sequence shown here is derived from an EMBL/GenBank/DDBJ whole genome shotgun (WGS) entry which is preliminary data.</text>
</comment>
<dbReference type="SUPFAM" id="SSF53850">
    <property type="entry name" value="Periplasmic binding protein-like II"/>
    <property type="match status" value="1"/>
</dbReference>
<dbReference type="PANTHER" id="PTHR30537:SF5">
    <property type="entry name" value="HTH-TYPE TRANSCRIPTIONAL ACTIVATOR TTDR-RELATED"/>
    <property type="match status" value="1"/>
</dbReference>
<proteinExistence type="inferred from homology"/>
<feature type="coiled-coil region" evidence="5">
    <location>
        <begin position="23"/>
        <end position="89"/>
    </location>
</feature>
<dbReference type="EMBL" id="JBFNQD010000002">
    <property type="protein sequence ID" value="MEW9305893.1"/>
    <property type="molecule type" value="Genomic_DNA"/>
</dbReference>
<keyword evidence="8" id="KW-1185">Reference proteome</keyword>
<keyword evidence="2" id="KW-0805">Transcription regulation</keyword>
<sequence>MASIEQYEAFVETVERGSLTAAAHHLNRSLQAVSRAIASLEEELGVELIRRTTRRLQTTPTGMVLRERLRAALKDIDDARSEARREAQRIGGLFRISASIHFASRFVVPTAVAFAQRFPEVEIDFVLDDALSHLIEERLDVAIRVGDLGASSLRSRRITQLRRVIVAAPAYLMRHGYPRTPADLSTHPCVIRTIGPEGDAWPFLVDGRLVRIPVKGPLKCNDAAAANAAVLLGAGIGIAPLWQVRQEVDDGQLELLLTDYEPPPTPVSAVWPANVGTPARTRLFIEMLAHRLTGERI</sequence>
<evidence type="ECO:0000256" key="3">
    <source>
        <dbReference type="ARBA" id="ARBA00023125"/>
    </source>
</evidence>
<evidence type="ECO:0000256" key="1">
    <source>
        <dbReference type="ARBA" id="ARBA00009437"/>
    </source>
</evidence>
<dbReference type="InterPro" id="IPR000847">
    <property type="entry name" value="LysR_HTH_N"/>
</dbReference>
<dbReference type="RefSeq" id="WP_367623794.1">
    <property type="nucleotide sequence ID" value="NZ_JBFNQD010000002.1"/>
</dbReference>
<evidence type="ECO:0000256" key="5">
    <source>
        <dbReference type="SAM" id="Coils"/>
    </source>
</evidence>
<evidence type="ECO:0000313" key="8">
    <source>
        <dbReference type="Proteomes" id="UP001555786"/>
    </source>
</evidence>
<gene>
    <name evidence="7" type="ORF">ABXS05_10125</name>
</gene>
<dbReference type="Pfam" id="PF03466">
    <property type="entry name" value="LysR_substrate"/>
    <property type="match status" value="1"/>
</dbReference>
<evidence type="ECO:0000256" key="4">
    <source>
        <dbReference type="ARBA" id="ARBA00023163"/>
    </source>
</evidence>
<evidence type="ECO:0000256" key="2">
    <source>
        <dbReference type="ARBA" id="ARBA00023015"/>
    </source>
</evidence>
<reference evidence="7 8" key="1">
    <citation type="submission" date="2024-07" db="EMBL/GenBank/DDBJ databases">
        <title>Description of Labrys sedimenti sp. nov., isolated from a diclofenac-degrading enrichment culture.</title>
        <authorList>
            <person name="Tancsics A."/>
            <person name="Csepanyi A."/>
        </authorList>
    </citation>
    <scope>NUCLEOTIDE SEQUENCE [LARGE SCALE GENOMIC DNA]</scope>
    <source>
        <strain evidence="7 8">LMG 23578</strain>
    </source>
</reference>
<accession>A0ABV3PK90</accession>
<dbReference type="InterPro" id="IPR005119">
    <property type="entry name" value="LysR_subst-bd"/>
</dbReference>
<dbReference type="PANTHER" id="PTHR30537">
    <property type="entry name" value="HTH-TYPE TRANSCRIPTIONAL REGULATOR"/>
    <property type="match status" value="1"/>
</dbReference>
<keyword evidence="5" id="KW-0175">Coiled coil</keyword>
<dbReference type="PROSITE" id="PS50931">
    <property type="entry name" value="HTH_LYSR"/>
    <property type="match status" value="1"/>
</dbReference>